<name>A0ABW4SJU5_9BACL</name>
<keyword evidence="18" id="KW-0548">Nucleotidyltransferase</keyword>
<evidence type="ECO:0000256" key="11">
    <source>
        <dbReference type="ARBA" id="ARBA00022679"/>
    </source>
</evidence>
<evidence type="ECO:0000256" key="16">
    <source>
        <dbReference type="ARBA" id="ARBA00029570"/>
    </source>
</evidence>
<organism evidence="18 19">
    <name type="scientific">Sporosarcina siberiensis</name>
    <dbReference type="NCBI Taxonomy" id="1365606"/>
    <lineage>
        <taxon>Bacteria</taxon>
        <taxon>Bacillati</taxon>
        <taxon>Bacillota</taxon>
        <taxon>Bacilli</taxon>
        <taxon>Bacillales</taxon>
        <taxon>Caryophanaceae</taxon>
        <taxon>Sporosarcina</taxon>
    </lineage>
</organism>
<evidence type="ECO:0000256" key="6">
    <source>
        <dbReference type="ARBA" id="ARBA00005159"/>
    </source>
</evidence>
<evidence type="ECO:0000256" key="13">
    <source>
        <dbReference type="ARBA" id="ARBA00022777"/>
    </source>
</evidence>
<dbReference type="SUPFAM" id="SSF52540">
    <property type="entry name" value="P-loop containing nucleoside triphosphate hydrolases"/>
    <property type="match status" value="1"/>
</dbReference>
<keyword evidence="19" id="KW-1185">Reference proteome</keyword>
<keyword evidence="14" id="KW-0067">ATP-binding</keyword>
<evidence type="ECO:0000256" key="12">
    <source>
        <dbReference type="ARBA" id="ARBA00022741"/>
    </source>
</evidence>
<keyword evidence="13 18" id="KW-0418">Kinase</keyword>
<evidence type="ECO:0000256" key="17">
    <source>
        <dbReference type="ARBA" id="ARBA00030571"/>
    </source>
</evidence>
<evidence type="ECO:0000256" key="1">
    <source>
        <dbReference type="ARBA" id="ARBA00000312"/>
    </source>
</evidence>
<proteinExistence type="inferred from homology"/>
<comment type="catalytic activity">
    <reaction evidence="3">
        <text>adenosylcob(III)inamide + GTP = adenosylcob(III)inamide phosphate + GDP + H(+)</text>
        <dbReference type="Rhea" id="RHEA:15765"/>
        <dbReference type="ChEBI" id="CHEBI:2480"/>
        <dbReference type="ChEBI" id="CHEBI:15378"/>
        <dbReference type="ChEBI" id="CHEBI:37565"/>
        <dbReference type="ChEBI" id="CHEBI:58189"/>
        <dbReference type="ChEBI" id="CHEBI:58502"/>
        <dbReference type="EC" id="2.7.1.156"/>
    </reaction>
</comment>
<dbReference type="EC" id="2.7.7.62" evidence="9"/>
<keyword evidence="12" id="KW-0547">Nucleotide-binding</keyword>
<comment type="catalytic activity">
    <reaction evidence="1">
        <text>adenosylcob(III)inamide + ATP = adenosylcob(III)inamide phosphate + ADP + H(+)</text>
        <dbReference type="Rhea" id="RHEA:15769"/>
        <dbReference type="ChEBI" id="CHEBI:2480"/>
        <dbReference type="ChEBI" id="CHEBI:15378"/>
        <dbReference type="ChEBI" id="CHEBI:30616"/>
        <dbReference type="ChEBI" id="CHEBI:58502"/>
        <dbReference type="ChEBI" id="CHEBI:456216"/>
        <dbReference type="EC" id="2.7.1.156"/>
    </reaction>
</comment>
<dbReference type="PANTHER" id="PTHR34848:SF1">
    <property type="entry name" value="BIFUNCTIONAL ADENOSYLCOBALAMIN BIOSYNTHESIS PROTEIN COBU"/>
    <property type="match status" value="1"/>
</dbReference>
<dbReference type="Gene3D" id="3.40.50.300">
    <property type="entry name" value="P-loop containing nucleotide triphosphate hydrolases"/>
    <property type="match status" value="1"/>
</dbReference>
<dbReference type="GO" id="GO:0016301">
    <property type="term" value="F:kinase activity"/>
    <property type="evidence" value="ECO:0007669"/>
    <property type="project" value="UniProtKB-KW"/>
</dbReference>
<gene>
    <name evidence="18" type="ORF">ACFSFY_15290</name>
</gene>
<comment type="similarity">
    <text evidence="7">Belongs to the CobU/CobP family.</text>
</comment>
<comment type="caution">
    <text evidence="18">The sequence shown here is derived from an EMBL/GenBank/DDBJ whole genome shotgun (WGS) entry which is preliminary data.</text>
</comment>
<sequence>MVRGKLTFISGGARSGKSTYAEKILVEEAKQNSGRLVYIASGSKTDSEMMERIEKHRLDRSKFNWTTIEQPVNLEEILPHIRRGDLVLWDCVTTWLANELYLAAECIEQTEVQLYKTIEEVRALASHFVIVSNEVLDEPPSVYSEVRTYSEALGRIHTELVKNSTTAIEMDYGLATFWKGEDGL</sequence>
<keyword evidence="11" id="KW-0808">Transferase</keyword>
<evidence type="ECO:0000256" key="8">
    <source>
        <dbReference type="ARBA" id="ARBA00012016"/>
    </source>
</evidence>
<dbReference type="Pfam" id="PF02283">
    <property type="entry name" value="CobU"/>
    <property type="match status" value="1"/>
</dbReference>
<dbReference type="InterPro" id="IPR027417">
    <property type="entry name" value="P-loop_NTPase"/>
</dbReference>
<protein>
    <recommendedName>
        <fullName evidence="16">Adenosylcobinamide kinase</fullName>
        <ecNumber evidence="8">2.7.1.156</ecNumber>
        <ecNumber evidence="9">2.7.7.62</ecNumber>
    </recommendedName>
    <alternativeName>
        <fullName evidence="17">Adenosylcobinamide-phosphate guanylyltransferase</fullName>
    </alternativeName>
</protein>
<comment type="pathway">
    <text evidence="5">Cofactor biosynthesis; adenosylcobalamin biosynthesis; adenosylcobalamin from cob(II)yrinate a,c-diamide: step 6/7.</text>
</comment>
<dbReference type="Proteomes" id="UP001597218">
    <property type="component" value="Unassembled WGS sequence"/>
</dbReference>
<evidence type="ECO:0000256" key="7">
    <source>
        <dbReference type="ARBA" id="ARBA00007490"/>
    </source>
</evidence>
<keyword evidence="15" id="KW-0342">GTP-binding</keyword>
<evidence type="ECO:0000256" key="14">
    <source>
        <dbReference type="ARBA" id="ARBA00022840"/>
    </source>
</evidence>
<dbReference type="PIRSF" id="PIRSF006135">
    <property type="entry name" value="CobU"/>
    <property type="match status" value="1"/>
</dbReference>
<comment type="catalytic activity">
    <reaction evidence="2">
        <text>adenosylcob(III)inamide phosphate + GTP + H(+) = adenosylcob(III)inamide-GDP + diphosphate</text>
        <dbReference type="Rhea" id="RHEA:22712"/>
        <dbReference type="ChEBI" id="CHEBI:15378"/>
        <dbReference type="ChEBI" id="CHEBI:33019"/>
        <dbReference type="ChEBI" id="CHEBI:37565"/>
        <dbReference type="ChEBI" id="CHEBI:58502"/>
        <dbReference type="ChEBI" id="CHEBI:60487"/>
        <dbReference type="EC" id="2.7.7.62"/>
    </reaction>
</comment>
<evidence type="ECO:0000256" key="3">
    <source>
        <dbReference type="ARBA" id="ARBA00001522"/>
    </source>
</evidence>
<comment type="function">
    <text evidence="4">Catalyzes ATP-dependent phosphorylation of adenosylcobinamide and addition of GMP to adenosylcobinamide phosphate.</text>
</comment>
<evidence type="ECO:0000256" key="10">
    <source>
        <dbReference type="ARBA" id="ARBA00022573"/>
    </source>
</evidence>
<evidence type="ECO:0000256" key="15">
    <source>
        <dbReference type="ARBA" id="ARBA00023134"/>
    </source>
</evidence>
<dbReference type="PANTHER" id="PTHR34848">
    <property type="match status" value="1"/>
</dbReference>
<evidence type="ECO:0000313" key="19">
    <source>
        <dbReference type="Proteomes" id="UP001597218"/>
    </source>
</evidence>
<accession>A0ABW4SJU5</accession>
<evidence type="ECO:0000256" key="5">
    <source>
        <dbReference type="ARBA" id="ARBA00004692"/>
    </source>
</evidence>
<dbReference type="InterPro" id="IPR003203">
    <property type="entry name" value="CobU/CobP"/>
</dbReference>
<reference evidence="19" key="1">
    <citation type="journal article" date="2019" name="Int. J. Syst. Evol. Microbiol.">
        <title>The Global Catalogue of Microorganisms (GCM) 10K type strain sequencing project: providing services to taxonomists for standard genome sequencing and annotation.</title>
        <authorList>
            <consortium name="The Broad Institute Genomics Platform"/>
            <consortium name="The Broad Institute Genome Sequencing Center for Infectious Disease"/>
            <person name="Wu L."/>
            <person name="Ma J."/>
        </authorList>
    </citation>
    <scope>NUCLEOTIDE SEQUENCE [LARGE SCALE GENOMIC DNA]</scope>
    <source>
        <strain evidence="19">CGMCC 4.7177</strain>
    </source>
</reference>
<keyword evidence="10" id="KW-0169">Cobalamin biosynthesis</keyword>
<dbReference type="EC" id="2.7.1.156" evidence="8"/>
<evidence type="ECO:0000256" key="2">
    <source>
        <dbReference type="ARBA" id="ARBA00000711"/>
    </source>
</evidence>
<evidence type="ECO:0000256" key="4">
    <source>
        <dbReference type="ARBA" id="ARBA00003889"/>
    </source>
</evidence>
<dbReference type="GO" id="GO:0016779">
    <property type="term" value="F:nucleotidyltransferase activity"/>
    <property type="evidence" value="ECO:0007669"/>
    <property type="project" value="UniProtKB-KW"/>
</dbReference>
<dbReference type="RefSeq" id="WP_381539510.1">
    <property type="nucleotide sequence ID" value="NZ_JBHUGI010000034.1"/>
</dbReference>
<evidence type="ECO:0000256" key="9">
    <source>
        <dbReference type="ARBA" id="ARBA00012523"/>
    </source>
</evidence>
<evidence type="ECO:0000313" key="18">
    <source>
        <dbReference type="EMBL" id="MFD1929406.1"/>
    </source>
</evidence>
<dbReference type="EMBL" id="JBHUGI010000034">
    <property type="protein sequence ID" value="MFD1929406.1"/>
    <property type="molecule type" value="Genomic_DNA"/>
</dbReference>
<comment type="pathway">
    <text evidence="6">Cofactor biosynthesis; adenosylcobalamin biosynthesis; adenosylcobalamin from cob(II)yrinate a,c-diamide: step 5/7.</text>
</comment>